<evidence type="ECO:0000313" key="13">
    <source>
        <dbReference type="Proteomes" id="UP001153618"/>
    </source>
</evidence>
<keyword evidence="6" id="KW-0560">Oxidoreductase</keyword>
<dbReference type="PANTHER" id="PTHR30521:SF4">
    <property type="entry name" value="DEFERROCHELATASE"/>
    <property type="match status" value="1"/>
</dbReference>
<dbReference type="GO" id="GO:0046872">
    <property type="term" value="F:metal ion binding"/>
    <property type="evidence" value="ECO:0007669"/>
    <property type="project" value="UniProtKB-KW"/>
</dbReference>
<evidence type="ECO:0000256" key="5">
    <source>
        <dbReference type="ARBA" id="ARBA00022729"/>
    </source>
</evidence>
<dbReference type="Proteomes" id="UP001153618">
    <property type="component" value="Unassembled WGS sequence"/>
</dbReference>
<dbReference type="InterPro" id="IPR011008">
    <property type="entry name" value="Dimeric_a/b-barrel"/>
</dbReference>
<evidence type="ECO:0000259" key="10">
    <source>
        <dbReference type="Pfam" id="PF20628"/>
    </source>
</evidence>
<reference evidence="12" key="1">
    <citation type="submission" date="2021-07" db="EMBL/GenBank/DDBJ databases">
        <authorList>
            <person name="Branca A.L. A."/>
        </authorList>
    </citation>
    <scope>NUCLEOTIDE SEQUENCE</scope>
</reference>
<dbReference type="SUPFAM" id="SSF54909">
    <property type="entry name" value="Dimeric alpha+beta barrel"/>
    <property type="match status" value="1"/>
</dbReference>
<accession>A0A9W4HV23</accession>
<evidence type="ECO:0000256" key="1">
    <source>
        <dbReference type="ARBA" id="ARBA00001970"/>
    </source>
</evidence>
<evidence type="ECO:0000256" key="8">
    <source>
        <dbReference type="ARBA" id="ARBA00025737"/>
    </source>
</evidence>
<dbReference type="Pfam" id="PF21105">
    <property type="entry name" value="DyP_N"/>
    <property type="match status" value="1"/>
</dbReference>
<evidence type="ECO:0000256" key="9">
    <source>
        <dbReference type="SAM" id="MobiDB-lite"/>
    </source>
</evidence>
<sequence length="545" mass="60825">MCSDCTLRELVVELKTDETRPRLPKKAERFVFFRITNEKEFKKALPTMADYITTAHAASQNRNDIFKQKADGTLKGLIHLVSMNISFSAVGLAKLGAEKFNDEVFNGGQFKDMTAPSSGESEEDHQGLDLQQEWAPELMPSGGGIDGCLVVAGDSLESIDKSIKKTFDWVFNIGNENQSIDKVYTKVGQVFDDHLEHFGWVDGISQPIVHGLDDVVKQSGGKGMKPVNPGVIIVGGEGDESDHPEWAKDGSFMVFRIYEQLVPEFYHWCAFHCPTGIKEIMEAQAEQRPVTWSDAAMDEMGLFSSRLIGRWPKGAPMELHPSDDPNNGLNQSKDPEENKRLVEMKFGQEGLDRLKTIKIKNLTDEFNYNPMDQTKCPYASHMRKTGPRDDYEEYTKHVMMRRGIPYGDWCGDEERGGGVTKAERGLLFVSYQSSIDNGFRTQQKRWANTSDGPTDFAKQAGGNSQGIDPIIGQIHPNLLAEKKAGQFNAQYATAPKIDFPTPVYGQVAPQVFDKSIDLARLCVPHGGEYFFTPSISALKDYIPSI</sequence>
<comment type="similarity">
    <text evidence="8">Belongs to the DyP-type peroxidase family.</text>
</comment>
<comment type="cofactor">
    <cofactor evidence="1">
        <name>heme b</name>
        <dbReference type="ChEBI" id="CHEBI:60344"/>
    </cofactor>
</comment>
<dbReference type="GO" id="GO:0020037">
    <property type="term" value="F:heme binding"/>
    <property type="evidence" value="ECO:0007669"/>
    <property type="project" value="InterPro"/>
</dbReference>
<dbReference type="PANTHER" id="PTHR30521">
    <property type="entry name" value="DEFERROCHELATASE/PEROXIDASE"/>
    <property type="match status" value="1"/>
</dbReference>
<dbReference type="OrthoDB" id="3207336at2759"/>
<proteinExistence type="inferred from homology"/>
<evidence type="ECO:0000256" key="3">
    <source>
        <dbReference type="ARBA" id="ARBA00022617"/>
    </source>
</evidence>
<feature type="region of interest" description="Disordered" evidence="9">
    <location>
        <begin position="314"/>
        <end position="336"/>
    </location>
</feature>
<dbReference type="NCBIfam" id="TIGR01413">
    <property type="entry name" value="Dyp_perox_fam"/>
    <property type="match status" value="1"/>
</dbReference>
<gene>
    <name evidence="12" type="ORF">POLS_LOCUS5879</name>
</gene>
<dbReference type="InterPro" id="IPR048328">
    <property type="entry name" value="Dyp_perox_C"/>
</dbReference>
<evidence type="ECO:0000256" key="4">
    <source>
        <dbReference type="ARBA" id="ARBA00022723"/>
    </source>
</evidence>
<feature type="domain" description="DyP dimeric alpha+beta barrel" evidence="11">
    <location>
        <begin position="23"/>
        <end position="190"/>
    </location>
</feature>
<dbReference type="GO" id="GO:0004601">
    <property type="term" value="F:peroxidase activity"/>
    <property type="evidence" value="ECO:0007669"/>
    <property type="project" value="UniProtKB-KW"/>
</dbReference>
<dbReference type="Pfam" id="PF20628">
    <property type="entry name" value="Dyp_perox_C"/>
    <property type="match status" value="1"/>
</dbReference>
<evidence type="ECO:0000256" key="2">
    <source>
        <dbReference type="ARBA" id="ARBA00022559"/>
    </source>
</evidence>
<dbReference type="InterPro" id="IPR049509">
    <property type="entry name" value="DyP_N"/>
</dbReference>
<keyword evidence="4" id="KW-0479">Metal-binding</keyword>
<evidence type="ECO:0000256" key="7">
    <source>
        <dbReference type="ARBA" id="ARBA00023004"/>
    </source>
</evidence>
<dbReference type="GO" id="GO:0005829">
    <property type="term" value="C:cytosol"/>
    <property type="evidence" value="ECO:0007669"/>
    <property type="project" value="TreeGrafter"/>
</dbReference>
<organism evidence="12 13">
    <name type="scientific">Penicillium olsonii</name>
    <dbReference type="NCBI Taxonomy" id="99116"/>
    <lineage>
        <taxon>Eukaryota</taxon>
        <taxon>Fungi</taxon>
        <taxon>Dikarya</taxon>
        <taxon>Ascomycota</taxon>
        <taxon>Pezizomycotina</taxon>
        <taxon>Eurotiomycetes</taxon>
        <taxon>Eurotiomycetidae</taxon>
        <taxon>Eurotiales</taxon>
        <taxon>Aspergillaceae</taxon>
        <taxon>Penicillium</taxon>
    </lineage>
</organism>
<dbReference type="PROSITE" id="PS51404">
    <property type="entry name" value="DYP_PEROXIDASE"/>
    <property type="match status" value="1"/>
</dbReference>
<keyword evidence="2" id="KW-0575">Peroxidase</keyword>
<keyword evidence="3" id="KW-0349">Heme</keyword>
<name>A0A9W4HV23_PENOL</name>
<feature type="domain" description="Dyp-type peroxidase C-terminal" evidence="10">
    <location>
        <begin position="369"/>
        <end position="455"/>
    </location>
</feature>
<dbReference type="EMBL" id="CAJVOS010000030">
    <property type="protein sequence ID" value="CAG8143861.1"/>
    <property type="molecule type" value="Genomic_DNA"/>
</dbReference>
<dbReference type="InterPro" id="IPR006314">
    <property type="entry name" value="Dyp_peroxidase"/>
</dbReference>
<keyword evidence="13" id="KW-1185">Reference proteome</keyword>
<protein>
    <recommendedName>
        <fullName evidence="14">Dyp-type peroxidase</fullName>
    </recommendedName>
</protein>
<evidence type="ECO:0008006" key="14">
    <source>
        <dbReference type="Google" id="ProtNLM"/>
    </source>
</evidence>
<keyword evidence="7" id="KW-0408">Iron</keyword>
<comment type="caution">
    <text evidence="12">The sequence shown here is derived from an EMBL/GenBank/DDBJ whole genome shotgun (WGS) entry which is preliminary data.</text>
</comment>
<evidence type="ECO:0000259" key="11">
    <source>
        <dbReference type="Pfam" id="PF21105"/>
    </source>
</evidence>
<keyword evidence="5" id="KW-0732">Signal</keyword>
<dbReference type="AlphaFoldDB" id="A0A9W4HV23"/>
<evidence type="ECO:0000313" key="12">
    <source>
        <dbReference type="EMBL" id="CAG8143861.1"/>
    </source>
</evidence>
<evidence type="ECO:0000256" key="6">
    <source>
        <dbReference type="ARBA" id="ARBA00023002"/>
    </source>
</evidence>